<evidence type="ECO:0000313" key="2">
    <source>
        <dbReference type="Proteomes" id="UP000887577"/>
    </source>
</evidence>
<dbReference type="Proteomes" id="UP000887577">
    <property type="component" value="Unplaced"/>
</dbReference>
<name>A0A914YH90_9BILA</name>
<evidence type="ECO:0000313" key="3">
    <source>
        <dbReference type="WBParaSite" id="PSU_v2.g19686.t1"/>
    </source>
</evidence>
<evidence type="ECO:0000256" key="1">
    <source>
        <dbReference type="SAM" id="MobiDB-lite"/>
    </source>
</evidence>
<protein>
    <submittedName>
        <fullName evidence="3">Uncharacterized protein</fullName>
    </submittedName>
</protein>
<sequence>MDFTGPIYINMREIVKDIDVIVKELISVASRPEKSEDDHNLLQTLPRLFAKKEREYEKLCKIYQHRFKVKKYIEELEKVTSVQDRKMQLLSESFGKIYNNLSELKRRVEVQTGLNDSEVFLNNDDIIKAAGLYSRSHSVCAPDKNLNKFRPYPTIIELKKGRLAQMTAKNIAFKQQQEQQHQQPDIPYILSMNGQDLKEKLQIYPTLLNSSASNSSYMERLKQNSEKKPKSNKIWTHYREPVESVKVTEWNDKALNPQGYIETYTDSNNKTDGKPDNDDNEPRRPQTPEYPLVNLVPMQEKHSIFYKALISGDEEDLFPNEERLNQPSVQSCNMVDGDNSEIYERFQEIAEYSKQKYYNSFQEEEFPWLQIPGKEKLKKKPNFRFRLTSPAYFGEQQRITKKIIWNAKYNRFYRNYKYRVPKLCAQSFTFPHPRREKDHHHQLNQFEAIWNVRKWNLNTSISNPNA</sequence>
<accession>A0A914YH90</accession>
<feature type="region of interest" description="Disordered" evidence="1">
    <location>
        <begin position="215"/>
        <end position="234"/>
    </location>
</feature>
<reference evidence="3" key="1">
    <citation type="submission" date="2022-11" db="UniProtKB">
        <authorList>
            <consortium name="WormBaseParasite"/>
        </authorList>
    </citation>
    <scope>IDENTIFICATION</scope>
</reference>
<dbReference type="AlphaFoldDB" id="A0A914YH90"/>
<dbReference type="WBParaSite" id="PSU_v2.g19686.t1">
    <property type="protein sequence ID" value="PSU_v2.g19686.t1"/>
    <property type="gene ID" value="PSU_v2.g19686"/>
</dbReference>
<organism evidence="2 3">
    <name type="scientific">Panagrolaimus superbus</name>
    <dbReference type="NCBI Taxonomy" id="310955"/>
    <lineage>
        <taxon>Eukaryota</taxon>
        <taxon>Metazoa</taxon>
        <taxon>Ecdysozoa</taxon>
        <taxon>Nematoda</taxon>
        <taxon>Chromadorea</taxon>
        <taxon>Rhabditida</taxon>
        <taxon>Tylenchina</taxon>
        <taxon>Panagrolaimomorpha</taxon>
        <taxon>Panagrolaimoidea</taxon>
        <taxon>Panagrolaimidae</taxon>
        <taxon>Panagrolaimus</taxon>
    </lineage>
</organism>
<keyword evidence="2" id="KW-1185">Reference proteome</keyword>
<feature type="region of interest" description="Disordered" evidence="1">
    <location>
        <begin position="257"/>
        <end position="290"/>
    </location>
</feature>
<feature type="compositionally biased region" description="Basic and acidic residues" evidence="1">
    <location>
        <begin position="269"/>
        <end position="286"/>
    </location>
</feature>
<proteinExistence type="predicted"/>
<feature type="compositionally biased region" description="Basic and acidic residues" evidence="1">
    <location>
        <begin position="219"/>
        <end position="229"/>
    </location>
</feature>